<evidence type="ECO:0000256" key="3">
    <source>
        <dbReference type="ARBA" id="ARBA00022676"/>
    </source>
</evidence>
<keyword evidence="6 10" id="KW-0573">Peptidoglycan synthesis</keyword>
<comment type="pathway">
    <text evidence="10">Cell wall biogenesis; peptidoglycan biosynthesis.</text>
</comment>
<evidence type="ECO:0000313" key="14">
    <source>
        <dbReference type="EMBL" id="OYR30062.1"/>
    </source>
</evidence>
<feature type="domain" description="Glycosyl transferase family 28 C-terminal" evidence="12">
    <location>
        <begin position="187"/>
        <end position="352"/>
    </location>
</feature>
<evidence type="ECO:0000259" key="11">
    <source>
        <dbReference type="Pfam" id="PF03033"/>
    </source>
</evidence>
<evidence type="ECO:0000313" key="15">
    <source>
        <dbReference type="Proteomes" id="UP000216188"/>
    </source>
</evidence>
<comment type="catalytic activity">
    <reaction evidence="10">
        <text>di-trans,octa-cis-undecaprenyl diphospho-N-acetyl-alpha-D-muramoyl-L-alanyl-D-glutamyl-meso-2,6-diaminopimeloyl-D-alanyl-D-alanine + UDP-N-acetyl-alpha-D-glucosamine = di-trans,octa-cis-undecaprenyl diphospho-[N-acetyl-alpha-D-glucosaminyl-(1-&gt;4)]-N-acetyl-alpha-D-muramoyl-L-alanyl-D-glutamyl-meso-2,6-diaminopimeloyl-D-alanyl-D-alanine + UDP + H(+)</text>
        <dbReference type="Rhea" id="RHEA:31227"/>
        <dbReference type="ChEBI" id="CHEBI:15378"/>
        <dbReference type="ChEBI" id="CHEBI:57705"/>
        <dbReference type="ChEBI" id="CHEBI:58223"/>
        <dbReference type="ChEBI" id="CHEBI:61387"/>
        <dbReference type="ChEBI" id="CHEBI:61388"/>
        <dbReference type="EC" id="2.4.1.227"/>
    </reaction>
</comment>
<sequence>MGKGVIVLAAGGTGGHLFPAEALAHELKSRGWDVHLATDARAQRFAGAFAEDHVHVIRSATIAGRNPIALARTLWSLWQGNLDSRKLFRRLKPKLVAGFGGYPTLPPLYAASNMGIPTMVHEQNAVMGRANKGLASRVKAIAGGFLPETSGAFADKIVATGNPVRPPVLAAANTPYKPAKEGQRFRLLVFGGSQGAQFFSNAIPEAIALLPESERARLLITQQARKEDEAAVRAAYQKLKIPADVAPFFNDMPARIADAHFVISRSGASTVSEIAAIGRPAMLVPFPHALDHDQAANAAALAAAGGCDVVRQAELTPERLASIISAAINEPERLEQQAKAAKSVGKPDAAQLLADLAEAIAAGKSVQELKEGTRP</sequence>
<dbReference type="EC" id="2.4.1.227" evidence="10"/>
<dbReference type="Proteomes" id="UP000216188">
    <property type="component" value="Unassembled WGS sequence"/>
</dbReference>
<keyword evidence="8 10" id="KW-0131">Cell cycle</keyword>
<dbReference type="InterPro" id="IPR006009">
    <property type="entry name" value="GlcNAc_MurG"/>
</dbReference>
<keyword evidence="5 10" id="KW-0133">Cell shape</keyword>
<dbReference type="EMBL" id="NNRM01000006">
    <property type="protein sequence ID" value="OYR30062.1"/>
    <property type="molecule type" value="Genomic_DNA"/>
</dbReference>
<dbReference type="KEGG" id="ops:A8A54_06685"/>
<organism evidence="14 15">
    <name type="scientific">Brucella pseudogrignonensis</name>
    <dbReference type="NCBI Taxonomy" id="419475"/>
    <lineage>
        <taxon>Bacteria</taxon>
        <taxon>Pseudomonadati</taxon>
        <taxon>Pseudomonadota</taxon>
        <taxon>Alphaproteobacteria</taxon>
        <taxon>Hyphomicrobiales</taxon>
        <taxon>Brucellaceae</taxon>
        <taxon>Brucella/Ochrobactrum group</taxon>
        <taxon>Brucella</taxon>
    </lineage>
</organism>
<dbReference type="Pfam" id="PF04101">
    <property type="entry name" value="Glyco_tran_28_C"/>
    <property type="match status" value="1"/>
</dbReference>
<keyword evidence="4 10" id="KW-0808">Transferase</keyword>
<feature type="binding site" evidence="10">
    <location>
        <position position="165"/>
    </location>
    <ligand>
        <name>UDP-N-acetyl-alpha-D-glucosamine</name>
        <dbReference type="ChEBI" id="CHEBI:57705"/>
    </ligand>
</feature>
<evidence type="ECO:0000256" key="6">
    <source>
        <dbReference type="ARBA" id="ARBA00022984"/>
    </source>
</evidence>
<evidence type="ECO:0000259" key="12">
    <source>
        <dbReference type="Pfam" id="PF04101"/>
    </source>
</evidence>
<comment type="caution">
    <text evidence="14">The sequence shown here is derived from an EMBL/GenBank/DDBJ whole genome shotgun (WGS) entry which is preliminary data.</text>
</comment>
<dbReference type="PANTHER" id="PTHR21015">
    <property type="entry name" value="UDP-N-ACETYLGLUCOSAMINE--N-ACETYLMURAMYL-(PENTAPEPTIDE) PYROPHOSPHORYL-UNDECAPRENOL N-ACETYLGLUCOSAMINE TRANSFERASE 1"/>
    <property type="match status" value="1"/>
</dbReference>
<dbReference type="Proteomes" id="UP000526233">
    <property type="component" value="Unassembled WGS sequence"/>
</dbReference>
<keyword evidence="2 10" id="KW-0132">Cell division</keyword>
<comment type="function">
    <text evidence="10">Cell wall formation. Catalyzes the transfer of a GlcNAc subunit on undecaprenyl-pyrophosphoryl-MurNAc-pentapeptide (lipid intermediate I) to form undecaprenyl-pyrophosphoryl-MurNAc-(pentapeptide)GlcNAc (lipid intermediate II).</text>
</comment>
<accession>A0A1A9FKH5</accession>
<dbReference type="GO" id="GO:0071555">
    <property type="term" value="P:cell wall organization"/>
    <property type="evidence" value="ECO:0007669"/>
    <property type="project" value="UniProtKB-KW"/>
</dbReference>
<dbReference type="NCBIfam" id="TIGR01133">
    <property type="entry name" value="murG"/>
    <property type="match status" value="1"/>
</dbReference>
<dbReference type="InterPro" id="IPR004276">
    <property type="entry name" value="GlycoTrans_28_N"/>
</dbReference>
<evidence type="ECO:0000256" key="2">
    <source>
        <dbReference type="ARBA" id="ARBA00022618"/>
    </source>
</evidence>
<protein>
    <recommendedName>
        <fullName evidence="10">UDP-N-acetylglucosamine--N-acetylmuramyl-(pentapeptide) pyrophosphoryl-undecaprenol N-acetylglucosamine transferase</fullName>
        <ecNumber evidence="10">2.4.1.227</ecNumber>
    </recommendedName>
    <alternativeName>
        <fullName evidence="10">Undecaprenyl-PP-MurNAc-pentapeptide-UDPGlcNAc GlcNAc transferase</fullName>
    </alternativeName>
</protein>
<evidence type="ECO:0000256" key="5">
    <source>
        <dbReference type="ARBA" id="ARBA00022960"/>
    </source>
</evidence>
<feature type="binding site" evidence="10">
    <location>
        <position position="124"/>
    </location>
    <ligand>
        <name>UDP-N-acetyl-alpha-D-glucosamine</name>
        <dbReference type="ChEBI" id="CHEBI:57705"/>
    </ligand>
</feature>
<feature type="binding site" evidence="10">
    <location>
        <begin position="13"/>
        <end position="15"/>
    </location>
    <ligand>
        <name>UDP-N-acetyl-alpha-D-glucosamine</name>
        <dbReference type="ChEBI" id="CHEBI:57705"/>
    </ligand>
</feature>
<dbReference type="Gene3D" id="3.40.50.2000">
    <property type="entry name" value="Glycogen Phosphorylase B"/>
    <property type="match status" value="2"/>
</dbReference>
<feature type="binding site" evidence="10">
    <location>
        <position position="294"/>
    </location>
    <ligand>
        <name>UDP-N-acetyl-alpha-D-glucosamine</name>
        <dbReference type="ChEBI" id="CHEBI:57705"/>
    </ligand>
</feature>
<evidence type="ECO:0000256" key="1">
    <source>
        <dbReference type="ARBA" id="ARBA00022475"/>
    </source>
</evidence>
<keyword evidence="9 10" id="KW-0961">Cell wall biogenesis/degradation</keyword>
<keyword evidence="15" id="KW-1185">Reference proteome</keyword>
<feature type="domain" description="Glycosyltransferase family 28 N-terminal" evidence="11">
    <location>
        <begin position="6"/>
        <end position="142"/>
    </location>
</feature>
<dbReference type="GO" id="GO:0008360">
    <property type="term" value="P:regulation of cell shape"/>
    <property type="evidence" value="ECO:0007669"/>
    <property type="project" value="UniProtKB-KW"/>
</dbReference>
<dbReference type="GO" id="GO:0050511">
    <property type="term" value="F:undecaprenyldiphospho-muramoylpentapeptide beta-N-acetylglucosaminyltransferase activity"/>
    <property type="evidence" value="ECO:0007669"/>
    <property type="project" value="UniProtKB-UniRule"/>
</dbReference>
<dbReference type="GO" id="GO:0051301">
    <property type="term" value="P:cell division"/>
    <property type="evidence" value="ECO:0007669"/>
    <property type="project" value="UniProtKB-KW"/>
</dbReference>
<reference evidence="14 15" key="1">
    <citation type="submission" date="2017-07" db="EMBL/GenBank/DDBJ databases">
        <title>Phylogenetic study on the rhizospheric bacterium Ochrobactrum sp. A44.</title>
        <authorList>
            <person name="Krzyzanowska D.M."/>
            <person name="Ossowicki A."/>
            <person name="Rajewska M."/>
            <person name="Maciag T."/>
            <person name="Kaczynski Z."/>
            <person name="Czerwicka M."/>
            <person name="Jafra S."/>
        </authorList>
    </citation>
    <scope>NUCLEOTIDE SEQUENCE [LARGE SCALE GENOMIC DNA]</scope>
    <source>
        <strain evidence="14 15">CCUG 30717</strain>
    </source>
</reference>
<dbReference type="EMBL" id="PKQI01000003">
    <property type="protein sequence ID" value="NNV22443.1"/>
    <property type="molecule type" value="Genomic_DNA"/>
</dbReference>
<evidence type="ECO:0000256" key="4">
    <source>
        <dbReference type="ARBA" id="ARBA00022679"/>
    </source>
</evidence>
<keyword evidence="7 10" id="KW-0472">Membrane</keyword>
<dbReference type="PANTHER" id="PTHR21015:SF22">
    <property type="entry name" value="GLYCOSYLTRANSFERASE"/>
    <property type="match status" value="1"/>
</dbReference>
<evidence type="ECO:0000256" key="9">
    <source>
        <dbReference type="ARBA" id="ARBA00023316"/>
    </source>
</evidence>
<dbReference type="Pfam" id="PF03033">
    <property type="entry name" value="Glyco_transf_28"/>
    <property type="match status" value="1"/>
</dbReference>
<dbReference type="RefSeq" id="WP_007875795.1">
    <property type="nucleotide sequence ID" value="NZ_CAXURC020000001.1"/>
</dbReference>
<dbReference type="HAMAP" id="MF_00033">
    <property type="entry name" value="MurG"/>
    <property type="match status" value="1"/>
</dbReference>
<dbReference type="AlphaFoldDB" id="A0A1A9FKH5"/>
<evidence type="ECO:0000256" key="7">
    <source>
        <dbReference type="ARBA" id="ARBA00023136"/>
    </source>
</evidence>
<name>A0A1A9FKH5_9HYPH</name>
<dbReference type="GO" id="GO:0005975">
    <property type="term" value="P:carbohydrate metabolic process"/>
    <property type="evidence" value="ECO:0007669"/>
    <property type="project" value="InterPro"/>
</dbReference>
<dbReference type="SUPFAM" id="SSF53756">
    <property type="entry name" value="UDP-Glycosyltransferase/glycogen phosphorylase"/>
    <property type="match status" value="1"/>
</dbReference>
<comment type="similarity">
    <text evidence="10">Belongs to the glycosyltransferase 28 family. MurG subfamily.</text>
</comment>
<proteinExistence type="inferred from homology"/>
<dbReference type="GO" id="GO:0005886">
    <property type="term" value="C:plasma membrane"/>
    <property type="evidence" value="ECO:0007669"/>
    <property type="project" value="UniProtKB-SubCell"/>
</dbReference>
<gene>
    <name evidence="10 14" type="primary">murG</name>
    <name evidence="14" type="ORF">CEV34_0458</name>
    <name evidence="13" type="ORF">EHE22_18685</name>
</gene>
<comment type="subcellular location">
    <subcellularLocation>
        <location evidence="10">Cell membrane</location>
        <topology evidence="10">Peripheral membrane protein</topology>
        <orientation evidence="10">Cytoplasmic side</orientation>
    </subcellularLocation>
</comment>
<evidence type="ECO:0000256" key="8">
    <source>
        <dbReference type="ARBA" id="ARBA00023306"/>
    </source>
</evidence>
<keyword evidence="1 10" id="KW-1003">Cell membrane</keyword>
<dbReference type="InterPro" id="IPR007235">
    <property type="entry name" value="Glyco_trans_28_C"/>
</dbReference>
<dbReference type="OrthoDB" id="9808936at2"/>
<dbReference type="STRING" id="419475.A8A54_06685"/>
<evidence type="ECO:0000313" key="13">
    <source>
        <dbReference type="EMBL" id="NNV22443.1"/>
    </source>
</evidence>
<feature type="binding site" evidence="10">
    <location>
        <position position="193"/>
    </location>
    <ligand>
        <name>UDP-N-acetyl-alpha-D-glucosamine</name>
        <dbReference type="ChEBI" id="CHEBI:57705"/>
    </ligand>
</feature>
<evidence type="ECO:0000313" key="16">
    <source>
        <dbReference type="Proteomes" id="UP000526233"/>
    </source>
</evidence>
<dbReference type="UniPathway" id="UPA00219"/>
<dbReference type="CDD" id="cd03785">
    <property type="entry name" value="GT28_MurG"/>
    <property type="match status" value="1"/>
</dbReference>
<comment type="caution">
    <text evidence="10">Lacks conserved residue(s) required for the propagation of feature annotation.</text>
</comment>
<reference evidence="13 16" key="2">
    <citation type="submission" date="2018-11" db="EMBL/GenBank/DDBJ databases">
        <title>Genome sequencing and analysis.</title>
        <authorList>
            <person name="Huang Y.-T."/>
        </authorList>
    </citation>
    <scope>NUCLEOTIDE SEQUENCE [LARGE SCALE GENOMIC DNA]</scope>
    <source>
        <strain evidence="13 16">SHIN</strain>
    </source>
</reference>
<keyword evidence="3 10" id="KW-0328">Glycosyltransferase</keyword>
<dbReference type="GO" id="GO:0009252">
    <property type="term" value="P:peptidoglycan biosynthetic process"/>
    <property type="evidence" value="ECO:0007669"/>
    <property type="project" value="UniProtKB-UniRule"/>
</dbReference>
<evidence type="ECO:0000256" key="10">
    <source>
        <dbReference type="HAMAP-Rule" id="MF_00033"/>
    </source>
</evidence>